<organism evidence="1 2">
    <name type="scientific">Tanacetum coccineum</name>
    <dbReference type="NCBI Taxonomy" id="301880"/>
    <lineage>
        <taxon>Eukaryota</taxon>
        <taxon>Viridiplantae</taxon>
        <taxon>Streptophyta</taxon>
        <taxon>Embryophyta</taxon>
        <taxon>Tracheophyta</taxon>
        <taxon>Spermatophyta</taxon>
        <taxon>Magnoliopsida</taxon>
        <taxon>eudicotyledons</taxon>
        <taxon>Gunneridae</taxon>
        <taxon>Pentapetalae</taxon>
        <taxon>asterids</taxon>
        <taxon>campanulids</taxon>
        <taxon>Asterales</taxon>
        <taxon>Asteraceae</taxon>
        <taxon>Asteroideae</taxon>
        <taxon>Anthemideae</taxon>
        <taxon>Anthemidinae</taxon>
        <taxon>Tanacetum</taxon>
    </lineage>
</organism>
<gene>
    <name evidence="1" type="ORF">Tco_0728001</name>
</gene>
<evidence type="ECO:0000313" key="1">
    <source>
        <dbReference type="EMBL" id="GJS78120.1"/>
    </source>
</evidence>
<proteinExistence type="predicted"/>
<keyword evidence="2" id="KW-1185">Reference proteome</keyword>
<reference evidence="1" key="2">
    <citation type="submission" date="2022-01" db="EMBL/GenBank/DDBJ databases">
        <authorList>
            <person name="Yamashiro T."/>
            <person name="Shiraishi A."/>
            <person name="Satake H."/>
            <person name="Nakayama K."/>
        </authorList>
    </citation>
    <scope>NUCLEOTIDE SEQUENCE</scope>
</reference>
<sequence>MTITIPLVNFDIGHCQNSLGGVYIMFGHPVVTNVKVNKWYGYGHLEEIDVRRADQQLYKFMEGDFLRLHLNNIEDMLLLVVQNKLFNLNGDVIADLVVELRLDYILMQRNKVASYSTRQRKERQKKYTMRDLELGTIIIALTT</sequence>
<dbReference type="Proteomes" id="UP001151760">
    <property type="component" value="Unassembled WGS sequence"/>
</dbReference>
<protein>
    <submittedName>
        <fullName evidence="1">Uncharacterized protein</fullName>
    </submittedName>
</protein>
<dbReference type="EMBL" id="BQNB010010501">
    <property type="protein sequence ID" value="GJS78120.1"/>
    <property type="molecule type" value="Genomic_DNA"/>
</dbReference>
<accession>A0ABQ4YKH8</accession>
<comment type="caution">
    <text evidence="1">The sequence shown here is derived from an EMBL/GenBank/DDBJ whole genome shotgun (WGS) entry which is preliminary data.</text>
</comment>
<reference evidence="1" key="1">
    <citation type="journal article" date="2022" name="Int. J. Mol. Sci.">
        <title>Draft Genome of Tanacetum Coccineum: Genomic Comparison of Closely Related Tanacetum-Family Plants.</title>
        <authorList>
            <person name="Yamashiro T."/>
            <person name="Shiraishi A."/>
            <person name="Nakayama K."/>
            <person name="Satake H."/>
        </authorList>
    </citation>
    <scope>NUCLEOTIDE SEQUENCE</scope>
</reference>
<evidence type="ECO:0000313" key="2">
    <source>
        <dbReference type="Proteomes" id="UP001151760"/>
    </source>
</evidence>
<name>A0ABQ4YKH8_9ASTR</name>